<dbReference type="AlphaFoldDB" id="A0A0G1YV95"/>
<name>A0A0G1YV95_9BACT</name>
<proteinExistence type="predicted"/>
<comment type="caution">
    <text evidence="1">The sequence shown here is derived from an EMBL/GenBank/DDBJ whole genome shotgun (WGS) entry which is preliminary data.</text>
</comment>
<evidence type="ECO:0000313" key="2">
    <source>
        <dbReference type="Proteomes" id="UP000034588"/>
    </source>
</evidence>
<gene>
    <name evidence="1" type="ORF">UY48_C0042G0011</name>
</gene>
<organism evidence="1 2">
    <name type="scientific">Candidatus Gottesmanbacteria bacterium GW2011_GWB1_49_7</name>
    <dbReference type="NCBI Taxonomy" id="1618448"/>
    <lineage>
        <taxon>Bacteria</taxon>
        <taxon>Candidatus Gottesmaniibacteriota</taxon>
    </lineage>
</organism>
<accession>A0A0G1YV95</accession>
<sequence length="91" mass="10371">MVKILESTRDANELTITVRFNINEAACVPVFIRNEVFRHLRQQPITEIVNSCNRHTDCAAADALVKSRGKLFGDIHCYENYCSECKMGMYG</sequence>
<dbReference type="Proteomes" id="UP000034588">
    <property type="component" value="Unassembled WGS sequence"/>
</dbReference>
<reference evidence="1 2" key="1">
    <citation type="journal article" date="2015" name="Nature">
        <title>rRNA introns, odd ribosomes, and small enigmatic genomes across a large radiation of phyla.</title>
        <authorList>
            <person name="Brown C.T."/>
            <person name="Hug L.A."/>
            <person name="Thomas B.C."/>
            <person name="Sharon I."/>
            <person name="Castelle C.J."/>
            <person name="Singh A."/>
            <person name="Wilkins M.J."/>
            <person name="Williams K.H."/>
            <person name="Banfield J.F."/>
        </authorList>
    </citation>
    <scope>NUCLEOTIDE SEQUENCE [LARGE SCALE GENOMIC DNA]</scope>
</reference>
<dbReference type="EMBL" id="LCQD01000042">
    <property type="protein sequence ID" value="KKW10284.1"/>
    <property type="molecule type" value="Genomic_DNA"/>
</dbReference>
<evidence type="ECO:0000313" key="1">
    <source>
        <dbReference type="EMBL" id="KKW10284.1"/>
    </source>
</evidence>
<protein>
    <submittedName>
        <fullName evidence="1">Uncharacterized protein</fullName>
    </submittedName>
</protein>